<keyword evidence="3" id="KW-1185">Reference proteome</keyword>
<comment type="caution">
    <text evidence="2">The sequence shown here is derived from an EMBL/GenBank/DDBJ whole genome shotgun (WGS) entry which is preliminary data.</text>
</comment>
<proteinExistence type="predicted"/>
<evidence type="ECO:0000313" key="2">
    <source>
        <dbReference type="EMBL" id="KAL0953608.1"/>
    </source>
</evidence>
<evidence type="ECO:0000313" key="3">
    <source>
        <dbReference type="Proteomes" id="UP001556367"/>
    </source>
</evidence>
<accession>A0ABR3JDX2</accession>
<sequence length="141" mass="15758">MGGGIFWFVAGVGAAHWWSKWHTDRDRRREAYYAHYYGASPAAQTAPGVPAQHYPLPPPHQDAWDADRRRFMNSMADLSEATLDTLLVTAQAMRNKLAESRTRRDGYLSPVAQPHTVPQQPEVHVPQSPLGGVVPQQTKTD</sequence>
<gene>
    <name evidence="2" type="ORF">HGRIS_004816</name>
</gene>
<reference evidence="3" key="1">
    <citation type="submission" date="2024-06" db="EMBL/GenBank/DDBJ databases">
        <title>Multi-omics analyses provide insights into the biosynthesis of the anticancer antibiotic pleurotin in Hohenbuehelia grisea.</title>
        <authorList>
            <person name="Weaver J.A."/>
            <person name="Alberti F."/>
        </authorList>
    </citation>
    <scope>NUCLEOTIDE SEQUENCE [LARGE SCALE GENOMIC DNA]</scope>
    <source>
        <strain evidence="3">T-177</strain>
    </source>
</reference>
<evidence type="ECO:0000256" key="1">
    <source>
        <dbReference type="SAM" id="MobiDB-lite"/>
    </source>
</evidence>
<dbReference type="EMBL" id="JASNQZ010000008">
    <property type="protein sequence ID" value="KAL0953608.1"/>
    <property type="molecule type" value="Genomic_DNA"/>
</dbReference>
<organism evidence="2 3">
    <name type="scientific">Hohenbuehelia grisea</name>
    <dbReference type="NCBI Taxonomy" id="104357"/>
    <lineage>
        <taxon>Eukaryota</taxon>
        <taxon>Fungi</taxon>
        <taxon>Dikarya</taxon>
        <taxon>Basidiomycota</taxon>
        <taxon>Agaricomycotina</taxon>
        <taxon>Agaricomycetes</taxon>
        <taxon>Agaricomycetidae</taxon>
        <taxon>Agaricales</taxon>
        <taxon>Pleurotineae</taxon>
        <taxon>Pleurotaceae</taxon>
        <taxon>Hohenbuehelia</taxon>
    </lineage>
</organism>
<feature type="region of interest" description="Disordered" evidence="1">
    <location>
        <begin position="97"/>
        <end position="141"/>
    </location>
</feature>
<feature type="compositionally biased region" description="Basic and acidic residues" evidence="1">
    <location>
        <begin position="97"/>
        <end position="106"/>
    </location>
</feature>
<name>A0ABR3JDX2_9AGAR</name>
<protein>
    <submittedName>
        <fullName evidence="2">Uncharacterized protein</fullName>
    </submittedName>
</protein>
<dbReference type="Proteomes" id="UP001556367">
    <property type="component" value="Unassembled WGS sequence"/>
</dbReference>